<keyword evidence="4" id="KW-1185">Reference proteome</keyword>
<reference evidence="3" key="1">
    <citation type="submission" date="2022-11" db="EMBL/GenBank/DDBJ databases">
        <authorList>
            <person name="Kikuchi T."/>
        </authorList>
    </citation>
    <scope>NUCLEOTIDE SEQUENCE</scope>
    <source>
        <strain evidence="3">PS1010</strain>
    </source>
</reference>
<sequence>MLYFIIFIFIPLFLLENSNVFAYRYHFKKLSVSVIEVGYDYFDVKLHFLEHQHVSRKPIDNHFVILYQAENSGWNRSEVEKGALHNRVSNLQPATKYTVQLREFDEKGIPYKSESEKIIIETSGFSFSSVFFVVLVIFGVCLLLSIVGSLVYMFSKAYWEK</sequence>
<protein>
    <recommendedName>
        <fullName evidence="5">Fibronectin type-III domain-containing protein</fullName>
    </recommendedName>
</protein>
<accession>A0A9P1N8L6</accession>
<evidence type="ECO:0000313" key="3">
    <source>
        <dbReference type="EMBL" id="CAI5455184.1"/>
    </source>
</evidence>
<name>A0A9P1N8L6_9PELO</name>
<evidence type="ECO:0000313" key="4">
    <source>
        <dbReference type="Proteomes" id="UP001152747"/>
    </source>
</evidence>
<dbReference type="Gene3D" id="2.60.40.10">
    <property type="entry name" value="Immunoglobulins"/>
    <property type="match status" value="1"/>
</dbReference>
<comment type="caution">
    <text evidence="3">The sequence shown here is derived from an EMBL/GenBank/DDBJ whole genome shotgun (WGS) entry which is preliminary data.</text>
</comment>
<dbReference type="InterPro" id="IPR013783">
    <property type="entry name" value="Ig-like_fold"/>
</dbReference>
<dbReference type="InterPro" id="IPR036116">
    <property type="entry name" value="FN3_sf"/>
</dbReference>
<dbReference type="AlphaFoldDB" id="A0A9P1N8L6"/>
<organism evidence="3 4">
    <name type="scientific">Caenorhabditis angaria</name>
    <dbReference type="NCBI Taxonomy" id="860376"/>
    <lineage>
        <taxon>Eukaryota</taxon>
        <taxon>Metazoa</taxon>
        <taxon>Ecdysozoa</taxon>
        <taxon>Nematoda</taxon>
        <taxon>Chromadorea</taxon>
        <taxon>Rhabditida</taxon>
        <taxon>Rhabditina</taxon>
        <taxon>Rhabditomorpha</taxon>
        <taxon>Rhabditoidea</taxon>
        <taxon>Rhabditidae</taxon>
        <taxon>Peloderinae</taxon>
        <taxon>Caenorhabditis</taxon>
    </lineage>
</organism>
<gene>
    <name evidence="3" type="ORF">CAMP_LOCUS17821</name>
</gene>
<dbReference type="Proteomes" id="UP001152747">
    <property type="component" value="Unassembled WGS sequence"/>
</dbReference>
<evidence type="ECO:0008006" key="5">
    <source>
        <dbReference type="Google" id="ProtNLM"/>
    </source>
</evidence>
<evidence type="ECO:0000256" key="1">
    <source>
        <dbReference type="SAM" id="Phobius"/>
    </source>
</evidence>
<proteinExistence type="predicted"/>
<evidence type="ECO:0000256" key="2">
    <source>
        <dbReference type="SAM" id="SignalP"/>
    </source>
</evidence>
<keyword evidence="1" id="KW-1133">Transmembrane helix</keyword>
<feature type="chain" id="PRO_5040513672" description="Fibronectin type-III domain-containing protein" evidence="2">
    <location>
        <begin position="23"/>
        <end position="161"/>
    </location>
</feature>
<keyword evidence="1" id="KW-0812">Transmembrane</keyword>
<dbReference type="SUPFAM" id="SSF49265">
    <property type="entry name" value="Fibronectin type III"/>
    <property type="match status" value="1"/>
</dbReference>
<feature type="signal peptide" evidence="2">
    <location>
        <begin position="1"/>
        <end position="22"/>
    </location>
</feature>
<keyword evidence="1" id="KW-0472">Membrane</keyword>
<dbReference type="EMBL" id="CANHGI010000006">
    <property type="protein sequence ID" value="CAI5455184.1"/>
    <property type="molecule type" value="Genomic_DNA"/>
</dbReference>
<keyword evidence="2" id="KW-0732">Signal</keyword>
<feature type="transmembrane region" description="Helical" evidence="1">
    <location>
        <begin position="130"/>
        <end position="154"/>
    </location>
</feature>